<name>A0A0F7L418_9VIRU</name>
<dbReference type="NCBIfam" id="TIGR01537">
    <property type="entry name" value="portal_HK97"/>
    <property type="match status" value="1"/>
</dbReference>
<feature type="region of interest" description="Disordered" evidence="1">
    <location>
        <begin position="393"/>
        <end position="412"/>
    </location>
</feature>
<dbReference type="Pfam" id="PF04860">
    <property type="entry name" value="Phage_portal"/>
    <property type="match status" value="1"/>
</dbReference>
<feature type="compositionally biased region" description="Basic and acidic residues" evidence="1">
    <location>
        <begin position="1"/>
        <end position="20"/>
    </location>
</feature>
<dbReference type="InterPro" id="IPR006944">
    <property type="entry name" value="Phage/GTA_portal"/>
</dbReference>
<protein>
    <submittedName>
        <fullName evidence="2">Portal protein, HK97 family</fullName>
    </submittedName>
</protein>
<reference evidence="2" key="1">
    <citation type="journal article" date="2015" name="Front. Microbiol.">
        <title>Combining genomic sequencing methods to explore viral diversity and reveal potential virus-host interactions.</title>
        <authorList>
            <person name="Chow C.E."/>
            <person name="Winget D.M."/>
            <person name="White R.A.III."/>
            <person name="Hallam S.J."/>
            <person name="Suttle C.A."/>
        </authorList>
    </citation>
    <scope>NUCLEOTIDE SEQUENCE</scope>
    <source>
        <strain evidence="2">Anoxic3_5</strain>
    </source>
</reference>
<evidence type="ECO:0000256" key="1">
    <source>
        <dbReference type="SAM" id="MobiDB-lite"/>
    </source>
</evidence>
<reference evidence="2" key="2">
    <citation type="submission" date="2015-03" db="EMBL/GenBank/DDBJ databases">
        <authorList>
            <person name="Chow C.-E.T."/>
            <person name="Winget D.M."/>
            <person name="White R.A.III."/>
            <person name="Hallam S.J."/>
            <person name="Suttle C.A."/>
        </authorList>
    </citation>
    <scope>NUCLEOTIDE SEQUENCE</scope>
    <source>
        <strain evidence="2">Anoxic3_5</strain>
    </source>
</reference>
<feature type="region of interest" description="Disordered" evidence="1">
    <location>
        <begin position="1"/>
        <end position="21"/>
    </location>
</feature>
<feature type="compositionally biased region" description="Polar residues" evidence="1">
    <location>
        <begin position="398"/>
        <end position="412"/>
    </location>
</feature>
<dbReference type="InterPro" id="IPR006427">
    <property type="entry name" value="Portal_HK97"/>
</dbReference>
<evidence type="ECO:0000313" key="2">
    <source>
        <dbReference type="EMBL" id="AKH46243.1"/>
    </source>
</evidence>
<proteinExistence type="predicted"/>
<sequence>MLGFGKKEPEKRARSVEKPDTPISSRSILEFFGIDQMSGSGVSVNLNNALTVPAVMAAVEFLSSTIAGLPLNVYKRTESGREKQKSGLQLIIHDAVSEEMTSFDWRKYSMDRTLTNGRSLTYIERDSNGRVQNLFPLNPSTIKIIRTGMKKRYVYQYGKPEEIIYESNEIIDIPFALDQDGLSSISPIMKNADTIGLAIAATNYGSKFFNNGGVPPFVLMGKFESGKGMQRASDDLQKAIKKQSKENRLALTLPAGHELKSIGADPEKSQLVELKRFLIEEIARIFSLPPVFLQDLTHGTFSNTEQQDLHLVKHTLRRWVVQIEQEMNLKLFGRDNNEFYVEFNMDGLLRGDFTSRMAGYAQGIQNAVLTPNEARAQENRPNKDNADELLIQGATVPLGSQPNTTNEVPTNG</sequence>
<accession>A0A0F7L418</accession>
<organism evidence="2">
    <name type="scientific">uncultured marine virus</name>
    <dbReference type="NCBI Taxonomy" id="186617"/>
    <lineage>
        <taxon>Viruses</taxon>
        <taxon>environmental samples</taxon>
    </lineage>
</organism>
<dbReference type="EMBL" id="KR029580">
    <property type="protein sequence ID" value="AKH46243.1"/>
    <property type="molecule type" value="Genomic_DNA"/>
</dbReference>